<dbReference type="EMBL" id="DWYY01000134">
    <property type="protein sequence ID" value="HJA93930.1"/>
    <property type="molecule type" value="Genomic_DNA"/>
</dbReference>
<gene>
    <name evidence="3" type="ORF">H9717_12610</name>
</gene>
<dbReference type="InterPro" id="IPR050490">
    <property type="entry name" value="Bact_solute-bd_prot1"/>
</dbReference>
<dbReference type="SUPFAM" id="SSF53850">
    <property type="entry name" value="Periplasmic binding protein-like II"/>
    <property type="match status" value="1"/>
</dbReference>
<evidence type="ECO:0000313" key="4">
    <source>
        <dbReference type="Proteomes" id="UP000886858"/>
    </source>
</evidence>
<dbReference type="PROSITE" id="PS51257">
    <property type="entry name" value="PROKAR_LIPOPROTEIN"/>
    <property type="match status" value="1"/>
</dbReference>
<dbReference type="Proteomes" id="UP000886858">
    <property type="component" value="Unassembled WGS sequence"/>
</dbReference>
<sequence length="551" mass="61459">MRKNVAGKLLGVVLAAGMAVGLLAGCGQTGGSTADGTQAAAQPSSEAAGGTEAAAEKEPITFQIAAGKHALSQCDDFNDKVAFQMAEEATGVHIEWITIEDGASEKVNALLTADLPDAFLGGVVGENQIAASMDSFLDLSGLLETYAPHVTADYNNMEENGFDLLTWPDGSIRSLMTGLEVNYENDGEAIMYINSEWLDKVGMEVPTTVDELYEVLCAFRDNDMNGNGDPNDEIPMEMTTANWAAQFNNLLNPWGIAAESGSSNIDYGKMVKNGEVVSTFDTDEYRAYLDYMHKLYSEGLLDEEGFAQTNDQFYAKLQSGVVGCYYGWTPYSNFDEEEAAKWVPVRVLQAKEDIVPVKSGKRDRLFANRTGFVITTACEAPERLLEWWDYLSSSTEIKYTMRFGEKGGYWDIDENGKVYQKTPEGLTADFTVENYKQTYGMNDACTLILKDESIEVSEEEAFSTWIRSRYVDEIWDQLPTEYLPTRFVDPAKVDERTFIQTELSTYISNFNATSIVEGIDDDGWQLHLDQLEALGYYDWVQWYRDFYEGNF</sequence>
<accession>A0A9D2L1Z2</accession>
<evidence type="ECO:0000256" key="1">
    <source>
        <dbReference type="SAM" id="MobiDB-lite"/>
    </source>
</evidence>
<feature type="compositionally biased region" description="Polar residues" evidence="1">
    <location>
        <begin position="33"/>
        <end position="45"/>
    </location>
</feature>
<dbReference type="Gene3D" id="3.40.190.10">
    <property type="entry name" value="Periplasmic binding protein-like II"/>
    <property type="match status" value="2"/>
</dbReference>
<name>A0A9D2L1Z2_9FIRM</name>
<evidence type="ECO:0000313" key="3">
    <source>
        <dbReference type="EMBL" id="HJA93930.1"/>
    </source>
</evidence>
<dbReference type="PANTHER" id="PTHR43649:SF12">
    <property type="entry name" value="DIACETYLCHITOBIOSE BINDING PROTEIN DASA"/>
    <property type="match status" value="1"/>
</dbReference>
<keyword evidence="2" id="KW-0732">Signal</keyword>
<feature type="signal peptide" evidence="2">
    <location>
        <begin position="1"/>
        <end position="24"/>
    </location>
</feature>
<feature type="region of interest" description="Disordered" evidence="1">
    <location>
        <begin position="33"/>
        <end position="53"/>
    </location>
</feature>
<evidence type="ECO:0000256" key="2">
    <source>
        <dbReference type="SAM" id="SignalP"/>
    </source>
</evidence>
<dbReference type="AlphaFoldDB" id="A0A9D2L1Z2"/>
<organism evidence="3 4">
    <name type="scientific">Candidatus Eisenbergiella merdipullorum</name>
    <dbReference type="NCBI Taxonomy" id="2838553"/>
    <lineage>
        <taxon>Bacteria</taxon>
        <taxon>Bacillati</taxon>
        <taxon>Bacillota</taxon>
        <taxon>Clostridia</taxon>
        <taxon>Lachnospirales</taxon>
        <taxon>Lachnospiraceae</taxon>
        <taxon>Eisenbergiella</taxon>
    </lineage>
</organism>
<reference evidence="3" key="1">
    <citation type="journal article" date="2021" name="PeerJ">
        <title>Extensive microbial diversity within the chicken gut microbiome revealed by metagenomics and culture.</title>
        <authorList>
            <person name="Gilroy R."/>
            <person name="Ravi A."/>
            <person name="Getino M."/>
            <person name="Pursley I."/>
            <person name="Horton D.L."/>
            <person name="Alikhan N.F."/>
            <person name="Baker D."/>
            <person name="Gharbi K."/>
            <person name="Hall N."/>
            <person name="Watson M."/>
            <person name="Adriaenssens E.M."/>
            <person name="Foster-Nyarko E."/>
            <person name="Jarju S."/>
            <person name="Secka A."/>
            <person name="Antonio M."/>
            <person name="Oren A."/>
            <person name="Chaudhuri R.R."/>
            <person name="La Ragione R."/>
            <person name="Hildebrand F."/>
            <person name="Pallen M.J."/>
        </authorList>
    </citation>
    <scope>NUCLEOTIDE SEQUENCE</scope>
    <source>
        <strain evidence="3">CHK179-7159</strain>
    </source>
</reference>
<proteinExistence type="predicted"/>
<reference evidence="3" key="2">
    <citation type="submission" date="2021-04" db="EMBL/GenBank/DDBJ databases">
        <authorList>
            <person name="Gilroy R."/>
        </authorList>
    </citation>
    <scope>NUCLEOTIDE SEQUENCE</scope>
    <source>
        <strain evidence="3">CHK179-7159</strain>
    </source>
</reference>
<feature type="chain" id="PRO_5038712534" evidence="2">
    <location>
        <begin position="25"/>
        <end position="551"/>
    </location>
</feature>
<protein>
    <submittedName>
        <fullName evidence="3">Extracellular solute-binding protein</fullName>
    </submittedName>
</protein>
<dbReference type="PANTHER" id="PTHR43649">
    <property type="entry name" value="ARABINOSE-BINDING PROTEIN-RELATED"/>
    <property type="match status" value="1"/>
</dbReference>
<comment type="caution">
    <text evidence="3">The sequence shown here is derived from an EMBL/GenBank/DDBJ whole genome shotgun (WGS) entry which is preliminary data.</text>
</comment>